<keyword evidence="10 13" id="KW-0695">RNA-directed DNA polymerase</keyword>
<proteinExistence type="inferred from homology"/>
<keyword evidence="9 13" id="KW-0779">Telomere</keyword>
<dbReference type="InterPro" id="IPR043502">
    <property type="entry name" value="DNA/RNA_pol_sf"/>
</dbReference>
<reference evidence="16" key="1">
    <citation type="submission" date="2013-02" db="EMBL/GenBank/DDBJ databases">
        <authorList>
            <consortium name="The Broad Institute Genome Sequencing Platform"/>
            <person name="Cuomo C."/>
            <person name="Becnel J."/>
            <person name="Sanscrainte N."/>
            <person name="Walker B."/>
            <person name="Young S.K."/>
            <person name="Zeng Q."/>
            <person name="Gargeya S."/>
            <person name="Fitzgerald M."/>
            <person name="Haas B."/>
            <person name="Abouelleil A."/>
            <person name="Alvarado L."/>
            <person name="Arachchi H.M."/>
            <person name="Berlin A.M."/>
            <person name="Chapman S.B."/>
            <person name="Dewar J."/>
            <person name="Goldberg J."/>
            <person name="Griggs A."/>
            <person name="Gujja S."/>
            <person name="Hansen M."/>
            <person name="Howarth C."/>
            <person name="Imamovic A."/>
            <person name="Larimer J."/>
            <person name="McCowan C."/>
            <person name="Murphy C."/>
            <person name="Neiman D."/>
            <person name="Pearson M."/>
            <person name="Priest M."/>
            <person name="Roberts A."/>
            <person name="Saif S."/>
            <person name="Shea T."/>
            <person name="Sisk P."/>
            <person name="Sykes S."/>
            <person name="Wortman J."/>
            <person name="Nusbaum C."/>
            <person name="Birren B."/>
        </authorList>
    </citation>
    <scope>NUCLEOTIDE SEQUENCE [LARGE SCALE GENOMIC DNA]</scope>
    <source>
        <strain evidence="16">PRA339</strain>
    </source>
</reference>
<dbReference type="STRING" id="1288291.A0A059F598"/>
<dbReference type="GO" id="GO:0000781">
    <property type="term" value="C:chromosome, telomeric region"/>
    <property type="evidence" value="ECO:0007669"/>
    <property type="project" value="UniProtKB-SubCell"/>
</dbReference>
<dbReference type="OrthoDB" id="289721at2759"/>
<protein>
    <recommendedName>
        <fullName evidence="3 13">Telomerase reverse transcriptase</fullName>
        <ecNumber evidence="2 13">2.7.7.49</ecNumber>
    </recommendedName>
    <alternativeName>
        <fullName evidence="13">Telomerase catalytic subunit</fullName>
    </alternativeName>
</protein>
<dbReference type="SUPFAM" id="SSF56672">
    <property type="entry name" value="DNA/RNA polymerases"/>
    <property type="match status" value="1"/>
</dbReference>
<evidence type="ECO:0000256" key="5">
    <source>
        <dbReference type="ARBA" id="ARBA00022679"/>
    </source>
</evidence>
<dbReference type="Pfam" id="PF00078">
    <property type="entry name" value="RVT_1"/>
    <property type="match status" value="1"/>
</dbReference>
<evidence type="ECO:0000313" key="15">
    <source>
        <dbReference type="EMBL" id="KCZ82282.1"/>
    </source>
</evidence>
<accession>A0A059F598</accession>
<keyword evidence="4 13" id="KW-0158">Chromosome</keyword>
<dbReference type="Proteomes" id="UP000030655">
    <property type="component" value="Unassembled WGS sequence"/>
</dbReference>
<dbReference type="GO" id="GO:0003720">
    <property type="term" value="F:telomerase activity"/>
    <property type="evidence" value="ECO:0007669"/>
    <property type="project" value="InterPro"/>
</dbReference>
<dbReference type="EMBL" id="KK365131">
    <property type="protein sequence ID" value="KCZ82282.1"/>
    <property type="molecule type" value="Genomic_DNA"/>
</dbReference>
<dbReference type="AlphaFoldDB" id="A0A059F598"/>
<keyword evidence="7 13" id="KW-0479">Metal-binding</keyword>
<dbReference type="HOGENOM" id="CLU_018541_0_0_1"/>
<evidence type="ECO:0000256" key="11">
    <source>
        <dbReference type="ARBA" id="ARBA00023242"/>
    </source>
</evidence>
<evidence type="ECO:0000256" key="9">
    <source>
        <dbReference type="ARBA" id="ARBA00022895"/>
    </source>
</evidence>
<gene>
    <name evidence="15" type="ORF">H312_00305</name>
</gene>
<evidence type="ECO:0000256" key="3">
    <source>
        <dbReference type="ARBA" id="ARBA00016182"/>
    </source>
</evidence>
<dbReference type="GO" id="GO:0000333">
    <property type="term" value="C:telomerase catalytic core complex"/>
    <property type="evidence" value="ECO:0007669"/>
    <property type="project" value="TreeGrafter"/>
</dbReference>
<dbReference type="SMART" id="SM00975">
    <property type="entry name" value="Telomerase_RBD"/>
    <property type="match status" value="1"/>
</dbReference>
<dbReference type="InterPro" id="IPR021891">
    <property type="entry name" value="Telomerase_RBD"/>
</dbReference>
<dbReference type="GO" id="GO:0007004">
    <property type="term" value="P:telomere maintenance via telomerase"/>
    <property type="evidence" value="ECO:0007669"/>
    <property type="project" value="TreeGrafter"/>
</dbReference>
<dbReference type="Gene3D" id="1.10.132.70">
    <property type="match status" value="1"/>
</dbReference>
<evidence type="ECO:0000259" key="14">
    <source>
        <dbReference type="PROSITE" id="PS50878"/>
    </source>
</evidence>
<keyword evidence="16" id="KW-1185">Reference proteome</keyword>
<comment type="catalytic activity">
    <reaction evidence="12 13">
        <text>DNA(n) + a 2'-deoxyribonucleoside 5'-triphosphate = DNA(n+1) + diphosphate</text>
        <dbReference type="Rhea" id="RHEA:22508"/>
        <dbReference type="Rhea" id="RHEA-COMP:17339"/>
        <dbReference type="Rhea" id="RHEA-COMP:17340"/>
        <dbReference type="ChEBI" id="CHEBI:33019"/>
        <dbReference type="ChEBI" id="CHEBI:61560"/>
        <dbReference type="ChEBI" id="CHEBI:173112"/>
        <dbReference type="EC" id="2.7.7.49"/>
    </reaction>
</comment>
<evidence type="ECO:0000256" key="8">
    <source>
        <dbReference type="ARBA" id="ARBA00022842"/>
    </source>
</evidence>
<evidence type="ECO:0000313" key="16">
    <source>
        <dbReference type="Proteomes" id="UP000030655"/>
    </source>
</evidence>
<dbReference type="GO" id="GO:0046872">
    <property type="term" value="F:metal ion binding"/>
    <property type="evidence" value="ECO:0007669"/>
    <property type="project" value="UniProtKB-KW"/>
</dbReference>
<dbReference type="PROSITE" id="PS50878">
    <property type="entry name" value="RT_POL"/>
    <property type="match status" value="1"/>
</dbReference>
<evidence type="ECO:0000256" key="1">
    <source>
        <dbReference type="ARBA" id="ARBA00008001"/>
    </source>
</evidence>
<dbReference type="PANTHER" id="PTHR12066">
    <property type="entry name" value="TELOMERASE REVERSE TRANSCRIPTASE"/>
    <property type="match status" value="1"/>
</dbReference>
<organism evidence="15 16">
    <name type="scientific">Anncaliia algerae PRA339</name>
    <dbReference type="NCBI Taxonomy" id="1288291"/>
    <lineage>
        <taxon>Eukaryota</taxon>
        <taxon>Fungi</taxon>
        <taxon>Fungi incertae sedis</taxon>
        <taxon>Microsporidia</taxon>
        <taxon>Tubulinosematoidea</taxon>
        <taxon>Tubulinosematidae</taxon>
        <taxon>Anncaliia</taxon>
    </lineage>
</organism>
<dbReference type="PRINTS" id="PR01365">
    <property type="entry name" value="TELOMERASERT"/>
</dbReference>
<evidence type="ECO:0000256" key="6">
    <source>
        <dbReference type="ARBA" id="ARBA00022695"/>
    </source>
</evidence>
<dbReference type="InterPro" id="IPR003545">
    <property type="entry name" value="Telomerase_RT"/>
</dbReference>
<evidence type="ECO:0000256" key="10">
    <source>
        <dbReference type="ARBA" id="ARBA00022918"/>
    </source>
</evidence>
<sequence length="875" mass="104575">MNKRSNDILSLKPIVYELGFVPIKQALSLESSLHELDNIFIINKEFPVFDSCENKLSVREILQKSIKNLLNLEENNILTKGFTNLCEEETELRSSPTELNTTLSLFRKKHWTSIFRLLGDRRSIFLLSNCHIIEKINDNFVLLAGDPFKLLKKKTLPKFAISPDYIYKRNFKLKKLRFEDILAFLQFKISDYYQFFIEDKINDEDKIIEINANLKEALKKIISNYNKLDIKAIFYSKFSINLKEKEFNAMKMRIPCSKIVDFLFLISKKIFKKNLSYFTFRILKSKIHLFFNKKQNDFMDKNELLNHFSFNDPIVIRFSYKEKRHIFENILLFIFKKIYFPVVFTFFYASKTSFSKHEIFYFTRTEWEHYKEISINSFLLDYKECKYGGKISSPYTSKLKVIPKKQGFRVITNNKISKKFKFIEVYLLEKFRSKLNNSTLSHFDFSNKIAEYMRKSDKKYFLKFDLKRCYDNLPHDKLIKFIDEVFKEEDNLFIQGYNILENKKGLINYQPIKRCYNKRLTLNEILKRKKLKKNSLIFEDFFFYNKEKDYVIKCIKNNIINNKIIYKNKVFKSLKGIPQGSVFSTLMCSAYMGYLDIKYFNSFIRQGIILRYVDDFLVMSNEKKEICSLLSFASKMNEHGIEINLEKLQCNFDIKHEFINTYNNNLLDNINLLTNDFVTWAGLKLFSNDFSVKCFFRMNDMKHSILVNKTLSLNYNVYKIFVQCEMRMYKIFFYKDNQKINENIYDVFYCFFIKLLHLFNAFNLCKGMNYNLNLLMKSTHKNKIDDKEATSFMSELIESFGNLNFYKLKSKYKNNKTNECSSIEISYLNALTDNFIYIMKHKIGNIGYNVSYNFLKRIAISARNACGFNKISNYW</sequence>
<comment type="function">
    <text evidence="13">Telomerase is a ribonucleoprotein enzyme essential for the replication of chromosome termini in most eukaryotes. It elongates telomeres. It is a reverse transcriptase that adds simple sequence repeats to chromosome ends by copying a template sequence within the RNA component of the enzyme.</text>
</comment>
<keyword evidence="6 13" id="KW-0548">Nucleotidyltransferase</keyword>
<evidence type="ECO:0000256" key="13">
    <source>
        <dbReference type="RuleBase" id="RU365061"/>
    </source>
</evidence>
<evidence type="ECO:0000256" key="4">
    <source>
        <dbReference type="ARBA" id="ARBA00022454"/>
    </source>
</evidence>
<evidence type="ECO:0000256" key="7">
    <source>
        <dbReference type="ARBA" id="ARBA00022723"/>
    </source>
</evidence>
<feature type="domain" description="Reverse transcriptase" evidence="14">
    <location>
        <begin position="383"/>
        <end position="685"/>
    </location>
</feature>
<comment type="similarity">
    <text evidence="1 13">Belongs to the reverse transcriptase family. Telomerase subfamily.</text>
</comment>
<evidence type="ECO:0000256" key="2">
    <source>
        <dbReference type="ARBA" id="ARBA00012493"/>
    </source>
</evidence>
<dbReference type="Pfam" id="PF12009">
    <property type="entry name" value="Telomerase_RBD"/>
    <property type="match status" value="1"/>
</dbReference>
<dbReference type="InterPro" id="IPR000477">
    <property type="entry name" value="RT_dom"/>
</dbReference>
<keyword evidence="11 13" id="KW-0539">Nucleus</keyword>
<dbReference type="GO" id="GO:0042162">
    <property type="term" value="F:telomeric DNA binding"/>
    <property type="evidence" value="ECO:0007669"/>
    <property type="project" value="TreeGrafter"/>
</dbReference>
<evidence type="ECO:0000256" key="12">
    <source>
        <dbReference type="ARBA" id="ARBA00048173"/>
    </source>
</evidence>
<keyword evidence="8 13" id="KW-0460">Magnesium</keyword>
<reference evidence="15 16" key="2">
    <citation type="submission" date="2014-03" db="EMBL/GenBank/DDBJ databases">
        <title>The Genome Sequence of Anncaliia algerae insect isolate PRA339.</title>
        <authorList>
            <consortium name="The Broad Institute Genome Sequencing Platform"/>
            <consortium name="The Broad Institute Genome Sequencing Center for Infectious Disease"/>
            <person name="Cuomo C."/>
            <person name="Becnel J."/>
            <person name="Sanscrainte N."/>
            <person name="Walker B."/>
            <person name="Young S.K."/>
            <person name="Zeng Q."/>
            <person name="Gargeya S."/>
            <person name="Fitzgerald M."/>
            <person name="Haas B."/>
            <person name="Abouelleil A."/>
            <person name="Alvarado L."/>
            <person name="Arachchi H.M."/>
            <person name="Berlin A.M."/>
            <person name="Chapman S.B."/>
            <person name="Dewar J."/>
            <person name="Goldberg J."/>
            <person name="Griggs A."/>
            <person name="Gujja S."/>
            <person name="Hansen M."/>
            <person name="Howarth C."/>
            <person name="Imamovic A."/>
            <person name="Larimer J."/>
            <person name="McCowan C."/>
            <person name="Murphy C."/>
            <person name="Neiman D."/>
            <person name="Pearson M."/>
            <person name="Priest M."/>
            <person name="Roberts A."/>
            <person name="Saif S."/>
            <person name="Shea T."/>
            <person name="Sisk P."/>
            <person name="Sykes S."/>
            <person name="Wortman J."/>
            <person name="Nusbaum C."/>
            <person name="Birren B."/>
        </authorList>
    </citation>
    <scope>NUCLEOTIDE SEQUENCE [LARGE SCALE GENOMIC DNA]</scope>
    <source>
        <strain evidence="15 16">PRA339</strain>
    </source>
</reference>
<name>A0A059F598_9MICR</name>
<dbReference type="GO" id="GO:0070034">
    <property type="term" value="F:telomerase RNA binding"/>
    <property type="evidence" value="ECO:0007669"/>
    <property type="project" value="TreeGrafter"/>
</dbReference>
<dbReference type="EC" id="2.7.7.49" evidence="2 13"/>
<keyword evidence="5 13" id="KW-0808">Transferase</keyword>
<comment type="subcellular location">
    <subcellularLocation>
        <location evidence="13">Nucleus</location>
    </subcellularLocation>
    <subcellularLocation>
        <location evidence="13">Chromosome</location>
        <location evidence="13">Telomere</location>
    </subcellularLocation>
</comment>
<dbReference type="PANTHER" id="PTHR12066:SF0">
    <property type="entry name" value="TELOMERASE REVERSE TRANSCRIPTASE"/>
    <property type="match status" value="1"/>
</dbReference>
<dbReference type="VEuPathDB" id="MicrosporidiaDB:H312_00305"/>